<name>A0A2Z4Q3J5_9CAUD</name>
<feature type="transmembrane region" description="Helical" evidence="1">
    <location>
        <begin position="28"/>
        <end position="46"/>
    </location>
</feature>
<gene>
    <name evidence="2" type="primary">38</name>
    <name evidence="2" type="ORF">SEA_ANNASERENA_38</name>
</gene>
<feature type="transmembrane region" description="Helical" evidence="1">
    <location>
        <begin position="58"/>
        <end position="77"/>
    </location>
</feature>
<evidence type="ECO:0000313" key="3">
    <source>
        <dbReference type="Proteomes" id="UP000251068"/>
    </source>
</evidence>
<proteinExistence type="predicted"/>
<keyword evidence="1" id="KW-0812">Transmembrane</keyword>
<reference evidence="2 3" key="1">
    <citation type="submission" date="2018-04" db="EMBL/GenBank/DDBJ databases">
        <authorList>
            <person name="Harrington T."/>
            <person name="Washburn E."/>
            <person name="Bricker J."/>
            <person name="McKinney A."/>
            <person name="Betsko A.J."/>
            <person name="Garlena R.A."/>
            <person name="Russell D.A."/>
            <person name="Pope W.A."/>
            <person name="Jacobs-Sera D."/>
            <person name="Hatfull G.F."/>
        </authorList>
    </citation>
    <scope>NUCLEOTIDE SEQUENCE [LARGE SCALE GENOMIC DNA]</scope>
</reference>
<feature type="transmembrane region" description="Helical" evidence="1">
    <location>
        <begin position="89"/>
        <end position="107"/>
    </location>
</feature>
<dbReference type="EMBL" id="MH271292">
    <property type="protein sequence ID" value="AWY04494.1"/>
    <property type="molecule type" value="Genomic_DNA"/>
</dbReference>
<sequence length="133" mass="13633">MNLILASNVLAASNGDQAVAIEFNLPPALIIGLIVSTVLPILVGLVTTRVTNSSVKAVVLAALAAVTGLLTELLASINAGTAYDLGNGLVFALTAFLVAVAMHFGLWKPTTVSEKAQNVLVTSKGEDGTYRAN</sequence>
<accession>A0A2Z4Q3J5</accession>
<dbReference type="Proteomes" id="UP000251068">
    <property type="component" value="Segment"/>
</dbReference>
<evidence type="ECO:0000256" key="1">
    <source>
        <dbReference type="SAM" id="Phobius"/>
    </source>
</evidence>
<keyword evidence="1" id="KW-1133">Transmembrane helix</keyword>
<keyword evidence="1" id="KW-0472">Membrane</keyword>
<evidence type="ECO:0000313" key="2">
    <source>
        <dbReference type="EMBL" id="AWY04494.1"/>
    </source>
</evidence>
<protein>
    <submittedName>
        <fullName evidence="2">Holin</fullName>
    </submittedName>
</protein>
<organism evidence="2 3">
    <name type="scientific">Microbacterium phage AnnaSerena</name>
    <dbReference type="NCBI Taxonomy" id="2201432"/>
    <lineage>
        <taxon>Viruses</taxon>
        <taxon>Duplodnaviria</taxon>
        <taxon>Heunggongvirae</taxon>
        <taxon>Uroviricota</taxon>
        <taxon>Caudoviricetes</taxon>
        <taxon>Krampusvirus</taxon>
        <taxon>Krampusvirus krampus</taxon>
    </lineage>
</organism>